<keyword evidence="4" id="KW-1185">Reference proteome</keyword>
<keyword evidence="2" id="KW-0732">Signal</keyword>
<feature type="chain" id="PRO_5012202614" description="Secreted protein" evidence="2">
    <location>
        <begin position="17"/>
        <end position="56"/>
    </location>
</feature>
<evidence type="ECO:0000313" key="3">
    <source>
        <dbReference type="EMBL" id="PFH47902.1"/>
    </source>
</evidence>
<dbReference type="AlphaFoldDB" id="A0A2A9NJL9"/>
<evidence type="ECO:0000313" key="4">
    <source>
        <dbReference type="Proteomes" id="UP000242287"/>
    </source>
</evidence>
<protein>
    <recommendedName>
        <fullName evidence="5">Secreted protein</fullName>
    </recommendedName>
</protein>
<sequence length="56" mass="5910">MYPSLLTSLLIPAAAAAAAVAPTPFLSVFLLVHHPNAKPNSNSKPKQTGTLDQKRN</sequence>
<proteinExistence type="predicted"/>
<evidence type="ECO:0000256" key="1">
    <source>
        <dbReference type="SAM" id="MobiDB-lite"/>
    </source>
</evidence>
<feature type="region of interest" description="Disordered" evidence="1">
    <location>
        <begin position="35"/>
        <end position="56"/>
    </location>
</feature>
<dbReference type="EMBL" id="KZ302085">
    <property type="protein sequence ID" value="PFH47902.1"/>
    <property type="molecule type" value="Genomic_DNA"/>
</dbReference>
<evidence type="ECO:0008006" key="5">
    <source>
        <dbReference type="Google" id="ProtNLM"/>
    </source>
</evidence>
<name>A0A2A9NJL9_9AGAR</name>
<gene>
    <name evidence="3" type="ORF">AMATHDRAFT_66533</name>
</gene>
<feature type="signal peptide" evidence="2">
    <location>
        <begin position="1"/>
        <end position="16"/>
    </location>
</feature>
<evidence type="ECO:0000256" key="2">
    <source>
        <dbReference type="SAM" id="SignalP"/>
    </source>
</evidence>
<reference evidence="3 4" key="1">
    <citation type="submission" date="2014-02" db="EMBL/GenBank/DDBJ databases">
        <title>Transposable element dynamics among asymbiotic and ectomycorrhizal Amanita fungi.</title>
        <authorList>
            <consortium name="DOE Joint Genome Institute"/>
            <person name="Hess J."/>
            <person name="Skrede I."/>
            <person name="Wolfe B."/>
            <person name="LaButti K."/>
            <person name="Ohm R.A."/>
            <person name="Grigoriev I.V."/>
            <person name="Pringle A."/>
        </authorList>
    </citation>
    <scope>NUCLEOTIDE SEQUENCE [LARGE SCALE GENOMIC DNA]</scope>
    <source>
        <strain evidence="3 4">SKay4041</strain>
    </source>
</reference>
<accession>A0A2A9NJL9</accession>
<organism evidence="3 4">
    <name type="scientific">Amanita thiersii Skay4041</name>
    <dbReference type="NCBI Taxonomy" id="703135"/>
    <lineage>
        <taxon>Eukaryota</taxon>
        <taxon>Fungi</taxon>
        <taxon>Dikarya</taxon>
        <taxon>Basidiomycota</taxon>
        <taxon>Agaricomycotina</taxon>
        <taxon>Agaricomycetes</taxon>
        <taxon>Agaricomycetidae</taxon>
        <taxon>Agaricales</taxon>
        <taxon>Pluteineae</taxon>
        <taxon>Amanitaceae</taxon>
        <taxon>Amanita</taxon>
    </lineage>
</organism>
<feature type="compositionally biased region" description="Polar residues" evidence="1">
    <location>
        <begin position="38"/>
        <end position="56"/>
    </location>
</feature>
<dbReference type="Proteomes" id="UP000242287">
    <property type="component" value="Unassembled WGS sequence"/>
</dbReference>